<evidence type="ECO:0000256" key="3">
    <source>
        <dbReference type="PROSITE-ProRule" id="PRU01161"/>
    </source>
</evidence>
<dbReference type="EMBL" id="OZ019896">
    <property type="protein sequence ID" value="CAK9224391.1"/>
    <property type="molecule type" value="Genomic_DNA"/>
</dbReference>
<name>A0ABP0UMA1_9BRYO</name>
<comment type="function">
    <text evidence="4">Lipolytic acyl hydrolase (LAH).</text>
</comment>
<dbReference type="PROSITE" id="PS51635">
    <property type="entry name" value="PNPLA"/>
    <property type="match status" value="1"/>
</dbReference>
<proteinExistence type="inferred from homology"/>
<feature type="domain" description="PNPLA" evidence="6">
    <location>
        <begin position="22"/>
        <end position="234"/>
    </location>
</feature>
<evidence type="ECO:0000256" key="4">
    <source>
        <dbReference type="RuleBase" id="RU361262"/>
    </source>
</evidence>
<keyword evidence="3 4" id="KW-0378">Hydrolase</keyword>
<dbReference type="InterPro" id="IPR002641">
    <property type="entry name" value="PNPLA_dom"/>
</dbReference>
<feature type="short sequence motif" description="DGA/G" evidence="3">
    <location>
        <begin position="221"/>
        <end position="223"/>
    </location>
</feature>
<dbReference type="InterPro" id="IPR016035">
    <property type="entry name" value="Acyl_Trfase/lysoPLipase"/>
</dbReference>
<dbReference type="PANTHER" id="PTHR32176">
    <property type="entry name" value="XYLOSE ISOMERASE"/>
    <property type="match status" value="1"/>
</dbReference>
<comment type="domain">
    <text evidence="4">The nitrogen atoms of the two glycine residues in the GGXR motif define the oxyanion hole, and stabilize the oxyanion that forms during the nucleophilic attack by the catalytic serine during substrate cleavage.</text>
</comment>
<sequence>MPHHGFMHEKPRGSTGRRLTILSIDGGGVRGLIPATILTELEGRLQRLDGAERRLVDYFDLIAGTSTGGLITALITTPSTEDRTRPLFTAKEVTNFYKKYAAKIFPPTKGPFSQLRQSIASLTGPKYKARGLDELLDEYFASDPHLSDALTSIIIPSFDLKIQQPVFFSSWQAKKQTLDNAPVKLVCRSTSAAPTYLPPVQFTLVDTKADPPRAREFNMVDGGVAVNNPTYVSIIQAIKEVQTGGDSAERMTYSDFSDLLVLSLGTGQHEMGYSADDAANWGVIQWLVNKGGAPLINSVFNASADLVDYNISAMFQSQQCGVNYLRIQTDNLSGSVSSLDNSAPENMQKLITVAKQVLDDPVSDRNFVTGKLTAIPNAGTNRDALDRFADWLSDERKARMAAAAASPATKTPASEEKKEEKKEKKEKKEKPKAEEKAADETPAAEAAPVTEDTSQAKGEGKQEEKVQSYQSSHVPFSHFPSSFFNLENPFEKKYYPMDSTYTPAVSYAQAKYETSFNSYRTSYSPDVTDSSYYTSLPYALPVYESSHSHRPYPTYYDSTYESAYGSSSSSPSTYIEPLYYYPSSQNLETSAPSSLPQVGSLTTTLNDFFHLFS</sequence>
<feature type="region of interest" description="Disordered" evidence="5">
    <location>
        <begin position="399"/>
        <end position="471"/>
    </location>
</feature>
<evidence type="ECO:0000259" key="6">
    <source>
        <dbReference type="PROSITE" id="PS51635"/>
    </source>
</evidence>
<evidence type="ECO:0000256" key="5">
    <source>
        <dbReference type="SAM" id="MobiDB-lite"/>
    </source>
</evidence>
<gene>
    <name evidence="7" type="ORF">CSSPTR1EN2_LOCUS17308</name>
</gene>
<evidence type="ECO:0000256" key="1">
    <source>
        <dbReference type="ARBA" id="ARBA00010240"/>
    </source>
</evidence>
<feature type="compositionally biased region" description="Basic and acidic residues" evidence="5">
    <location>
        <begin position="413"/>
        <end position="439"/>
    </location>
</feature>
<feature type="compositionally biased region" description="Low complexity" evidence="5">
    <location>
        <begin position="440"/>
        <end position="451"/>
    </location>
</feature>
<keyword evidence="8" id="KW-1185">Reference proteome</keyword>
<feature type="compositionally biased region" description="Low complexity" evidence="5">
    <location>
        <begin position="400"/>
        <end position="412"/>
    </location>
</feature>
<feature type="active site" description="Nucleophile" evidence="3">
    <location>
        <position position="66"/>
    </location>
</feature>
<keyword evidence="2 3" id="KW-0443">Lipid metabolism</keyword>
<dbReference type="Proteomes" id="UP001497512">
    <property type="component" value="Chromosome 4"/>
</dbReference>
<feature type="short sequence motif" description="GXGXXG" evidence="3">
    <location>
        <begin position="26"/>
        <end position="31"/>
    </location>
</feature>
<feature type="active site" description="Proton acceptor" evidence="3">
    <location>
        <position position="221"/>
    </location>
</feature>
<protein>
    <recommendedName>
        <fullName evidence="4">Patatin</fullName>
        <ecNumber evidence="4">3.1.1.-</ecNumber>
    </recommendedName>
</protein>
<dbReference type="Gene3D" id="3.40.1090.10">
    <property type="entry name" value="Cytosolic phospholipase A2 catalytic domain"/>
    <property type="match status" value="1"/>
</dbReference>
<evidence type="ECO:0000256" key="2">
    <source>
        <dbReference type="ARBA" id="ARBA00023098"/>
    </source>
</evidence>
<feature type="short sequence motif" description="GXSXG" evidence="3">
    <location>
        <begin position="64"/>
        <end position="68"/>
    </location>
</feature>
<evidence type="ECO:0000313" key="7">
    <source>
        <dbReference type="EMBL" id="CAK9224391.1"/>
    </source>
</evidence>
<reference evidence="7" key="1">
    <citation type="submission" date="2024-02" db="EMBL/GenBank/DDBJ databases">
        <authorList>
            <consortium name="ELIXIR-Norway"/>
            <consortium name="Elixir Norway"/>
        </authorList>
    </citation>
    <scope>NUCLEOTIDE SEQUENCE</scope>
</reference>
<accession>A0ABP0UMA1</accession>
<evidence type="ECO:0000313" key="8">
    <source>
        <dbReference type="Proteomes" id="UP001497512"/>
    </source>
</evidence>
<dbReference type="SUPFAM" id="SSF52151">
    <property type="entry name" value="FabD/lysophospholipase-like"/>
    <property type="match status" value="1"/>
</dbReference>
<organism evidence="7 8">
    <name type="scientific">Sphagnum troendelagicum</name>
    <dbReference type="NCBI Taxonomy" id="128251"/>
    <lineage>
        <taxon>Eukaryota</taxon>
        <taxon>Viridiplantae</taxon>
        <taxon>Streptophyta</taxon>
        <taxon>Embryophyta</taxon>
        <taxon>Bryophyta</taxon>
        <taxon>Sphagnophytina</taxon>
        <taxon>Sphagnopsida</taxon>
        <taxon>Sphagnales</taxon>
        <taxon>Sphagnaceae</taxon>
        <taxon>Sphagnum</taxon>
    </lineage>
</organism>
<dbReference type="PANTHER" id="PTHR32176:SF92">
    <property type="entry name" value="XYLOSE ISOMERASE"/>
    <property type="match status" value="1"/>
</dbReference>
<dbReference type="EC" id="3.1.1.-" evidence="4"/>
<comment type="similarity">
    <text evidence="1 4">Belongs to the patatin family.</text>
</comment>
<keyword evidence="3 4" id="KW-0442">Lipid degradation</keyword>
<dbReference type="Pfam" id="PF01734">
    <property type="entry name" value="Patatin"/>
    <property type="match status" value="1"/>
</dbReference>